<keyword evidence="11 15" id="KW-0067">ATP-binding</keyword>
<dbReference type="Proteomes" id="UP000190683">
    <property type="component" value="Unassembled WGS sequence"/>
</dbReference>
<keyword evidence="4 15" id="KW-0285">Flavoprotein</keyword>
<protein>
    <recommendedName>
        <fullName evidence="15">Riboflavin biosynthesis protein</fullName>
    </recommendedName>
    <domain>
        <recommendedName>
            <fullName evidence="15">Riboflavin kinase</fullName>
            <ecNumber evidence="15">2.7.1.26</ecNumber>
        </recommendedName>
        <alternativeName>
            <fullName evidence="15">Flavokinase</fullName>
        </alternativeName>
    </domain>
    <domain>
        <recommendedName>
            <fullName evidence="15">FMN adenylyltransferase</fullName>
            <ecNumber evidence="15">2.7.7.2</ecNumber>
        </recommendedName>
        <alternativeName>
            <fullName evidence="15">FAD pyrophosphorylase</fullName>
        </alternativeName>
        <alternativeName>
            <fullName evidence="15">FAD synthase</fullName>
        </alternativeName>
    </domain>
</protein>
<evidence type="ECO:0000256" key="15">
    <source>
        <dbReference type="PIRNR" id="PIRNR004491"/>
    </source>
</evidence>
<comment type="catalytic activity">
    <reaction evidence="13 15">
        <text>riboflavin + ATP = FMN + ADP + H(+)</text>
        <dbReference type="Rhea" id="RHEA:14357"/>
        <dbReference type="ChEBI" id="CHEBI:15378"/>
        <dbReference type="ChEBI" id="CHEBI:30616"/>
        <dbReference type="ChEBI" id="CHEBI:57986"/>
        <dbReference type="ChEBI" id="CHEBI:58210"/>
        <dbReference type="ChEBI" id="CHEBI:456216"/>
        <dbReference type="EC" id="2.7.1.26"/>
    </reaction>
</comment>
<evidence type="ECO:0000256" key="13">
    <source>
        <dbReference type="ARBA" id="ARBA00047880"/>
    </source>
</evidence>
<keyword evidence="7 15" id="KW-0548">Nucleotidyltransferase</keyword>
<dbReference type="UniPathway" id="UPA00277">
    <property type="reaction ID" value="UER00407"/>
</dbReference>
<dbReference type="EMBL" id="MUYV01000006">
    <property type="protein sequence ID" value="OOS24964.1"/>
    <property type="molecule type" value="Genomic_DNA"/>
</dbReference>
<dbReference type="Pfam" id="PF01687">
    <property type="entry name" value="Flavokinase"/>
    <property type="match status" value="1"/>
</dbReference>
<dbReference type="GO" id="GO:0008531">
    <property type="term" value="F:riboflavin kinase activity"/>
    <property type="evidence" value="ECO:0007669"/>
    <property type="project" value="UniProtKB-UniRule"/>
</dbReference>
<keyword evidence="10 15" id="KW-0274">FAD</keyword>
<dbReference type="PANTHER" id="PTHR22749:SF6">
    <property type="entry name" value="RIBOFLAVIN KINASE"/>
    <property type="match status" value="1"/>
</dbReference>
<sequence length="324" mass="35041">MQIISLDIHALPTLPPLALTIGNYDGVHLGHQALLSALIDDASSMSLASAVMVFEPQPREFFSPQNPPPRLTSLPEKAAQIAKLGIDYLLVASFDEAFRSLSAQDFVQLLNNLTVRHLVLGDDFRFGHDRTGDQAFLLQSGLSVDNLHSVVAAGVRISSSLVRKALADGDLDRAKVLLGRDYAITGEVLHGDKIGRTLDFPTANVALSRQKPALHGVLAADVIAYRDGQKIDWQALGTGGVAGLSAGSLFGAASIGLRPSVNGKDWRLEVHLPEFSGDLYGVTLQVIFRHFLHSERHYDSLAALKSGIEQDVQALLDWRDGQMI</sequence>
<dbReference type="Pfam" id="PF06574">
    <property type="entry name" value="FAD_syn"/>
    <property type="match status" value="1"/>
</dbReference>
<comment type="pathway">
    <text evidence="3 15">Cofactor biosynthesis; FMN biosynthesis; FMN from riboflavin (ATP route): step 1/1.</text>
</comment>
<keyword evidence="6 15" id="KW-0808">Transferase</keyword>
<keyword evidence="9 15" id="KW-0418">Kinase</keyword>
<dbReference type="RefSeq" id="WP_078317800.1">
    <property type="nucleotide sequence ID" value="NZ_MUYV01000006.1"/>
</dbReference>
<evidence type="ECO:0000256" key="14">
    <source>
        <dbReference type="ARBA" id="ARBA00049494"/>
    </source>
</evidence>
<dbReference type="STRING" id="573983.B0681_05775"/>
<dbReference type="SMART" id="SM00904">
    <property type="entry name" value="Flavokinase"/>
    <property type="match status" value="1"/>
</dbReference>
<dbReference type="PIRSF" id="PIRSF004491">
    <property type="entry name" value="FAD_Synth"/>
    <property type="match status" value="1"/>
</dbReference>
<dbReference type="EC" id="2.7.7.2" evidence="15"/>
<dbReference type="Gene3D" id="3.40.50.620">
    <property type="entry name" value="HUPs"/>
    <property type="match status" value="1"/>
</dbReference>
<dbReference type="InterPro" id="IPR002606">
    <property type="entry name" value="Riboflavin_kinase_bac"/>
</dbReference>
<evidence type="ECO:0000256" key="12">
    <source>
        <dbReference type="ARBA" id="ARBA00023268"/>
    </source>
</evidence>
<organism evidence="17 18">
    <name type="scientific">Moraxella porci DSM 25326</name>
    <dbReference type="NCBI Taxonomy" id="573983"/>
    <lineage>
        <taxon>Bacteria</taxon>
        <taxon>Pseudomonadati</taxon>
        <taxon>Pseudomonadota</taxon>
        <taxon>Gammaproteobacteria</taxon>
        <taxon>Moraxellales</taxon>
        <taxon>Moraxellaceae</taxon>
        <taxon>Moraxella</taxon>
    </lineage>
</organism>
<comment type="similarity">
    <text evidence="15">Belongs to the ribF family.</text>
</comment>
<evidence type="ECO:0000256" key="9">
    <source>
        <dbReference type="ARBA" id="ARBA00022777"/>
    </source>
</evidence>
<evidence type="ECO:0000313" key="18">
    <source>
        <dbReference type="Proteomes" id="UP000190683"/>
    </source>
</evidence>
<evidence type="ECO:0000256" key="4">
    <source>
        <dbReference type="ARBA" id="ARBA00022630"/>
    </source>
</evidence>
<evidence type="ECO:0000256" key="11">
    <source>
        <dbReference type="ARBA" id="ARBA00022840"/>
    </source>
</evidence>
<dbReference type="GO" id="GO:0005524">
    <property type="term" value="F:ATP binding"/>
    <property type="evidence" value="ECO:0007669"/>
    <property type="project" value="UniProtKB-UniRule"/>
</dbReference>
<dbReference type="GO" id="GO:0003919">
    <property type="term" value="F:FMN adenylyltransferase activity"/>
    <property type="evidence" value="ECO:0007669"/>
    <property type="project" value="UniProtKB-UniRule"/>
</dbReference>
<evidence type="ECO:0000259" key="16">
    <source>
        <dbReference type="SMART" id="SM00904"/>
    </source>
</evidence>
<dbReference type="NCBIfam" id="NF004163">
    <property type="entry name" value="PRK05627.1-6"/>
    <property type="match status" value="1"/>
</dbReference>
<evidence type="ECO:0000256" key="1">
    <source>
        <dbReference type="ARBA" id="ARBA00002121"/>
    </source>
</evidence>
<evidence type="ECO:0000313" key="17">
    <source>
        <dbReference type="EMBL" id="OOS24964.1"/>
    </source>
</evidence>
<keyword evidence="18" id="KW-1185">Reference proteome</keyword>
<dbReference type="InterPro" id="IPR015865">
    <property type="entry name" value="Riboflavin_kinase_bac/euk"/>
</dbReference>
<evidence type="ECO:0000256" key="2">
    <source>
        <dbReference type="ARBA" id="ARBA00004726"/>
    </source>
</evidence>
<dbReference type="Gene3D" id="2.40.30.30">
    <property type="entry name" value="Riboflavin kinase-like"/>
    <property type="match status" value="1"/>
</dbReference>
<evidence type="ECO:0000256" key="7">
    <source>
        <dbReference type="ARBA" id="ARBA00022695"/>
    </source>
</evidence>
<comment type="caution">
    <text evidence="17">The sequence shown here is derived from an EMBL/GenBank/DDBJ whole genome shotgun (WGS) entry which is preliminary data.</text>
</comment>
<feature type="domain" description="Riboflavin kinase" evidence="16">
    <location>
        <begin position="177"/>
        <end position="320"/>
    </location>
</feature>
<keyword evidence="5 15" id="KW-0288">FMN</keyword>
<comment type="function">
    <text evidence="1">Catalyzes the phosphorylation of riboflavin to FMN followed by the adenylation of FMN to FAD.</text>
</comment>
<dbReference type="CDD" id="cd02064">
    <property type="entry name" value="FAD_synthetase_N"/>
    <property type="match status" value="1"/>
</dbReference>
<dbReference type="InterPro" id="IPR023465">
    <property type="entry name" value="Riboflavin_kinase_dom_sf"/>
</dbReference>
<evidence type="ECO:0000256" key="8">
    <source>
        <dbReference type="ARBA" id="ARBA00022741"/>
    </source>
</evidence>
<keyword evidence="12" id="KW-0511">Multifunctional enzyme</keyword>
<proteinExistence type="inferred from homology"/>
<dbReference type="EC" id="2.7.1.26" evidence="15"/>
<dbReference type="GO" id="GO:0009398">
    <property type="term" value="P:FMN biosynthetic process"/>
    <property type="evidence" value="ECO:0007669"/>
    <property type="project" value="UniProtKB-UniRule"/>
</dbReference>
<dbReference type="InterPro" id="IPR014729">
    <property type="entry name" value="Rossmann-like_a/b/a_fold"/>
</dbReference>
<dbReference type="InterPro" id="IPR015864">
    <property type="entry name" value="FAD_synthase"/>
</dbReference>
<evidence type="ECO:0000256" key="6">
    <source>
        <dbReference type="ARBA" id="ARBA00022679"/>
    </source>
</evidence>
<dbReference type="FunFam" id="3.40.50.620:FF:000021">
    <property type="entry name" value="Riboflavin biosynthesis protein"/>
    <property type="match status" value="1"/>
</dbReference>
<name>A0A1T0CRM8_9GAMM</name>
<dbReference type="SUPFAM" id="SSF82114">
    <property type="entry name" value="Riboflavin kinase-like"/>
    <property type="match status" value="1"/>
</dbReference>
<dbReference type="SUPFAM" id="SSF52374">
    <property type="entry name" value="Nucleotidylyl transferase"/>
    <property type="match status" value="1"/>
</dbReference>
<evidence type="ECO:0000256" key="10">
    <source>
        <dbReference type="ARBA" id="ARBA00022827"/>
    </source>
</evidence>
<dbReference type="GO" id="GO:0006747">
    <property type="term" value="P:FAD biosynthetic process"/>
    <property type="evidence" value="ECO:0007669"/>
    <property type="project" value="UniProtKB-UniRule"/>
</dbReference>
<dbReference type="NCBIfam" id="TIGR00083">
    <property type="entry name" value="ribF"/>
    <property type="match status" value="1"/>
</dbReference>
<comment type="pathway">
    <text evidence="2 15">Cofactor biosynthesis; FAD biosynthesis; FAD from FMN: step 1/1.</text>
</comment>
<reference evidence="17 18" key="1">
    <citation type="submission" date="2017-02" db="EMBL/GenBank/DDBJ databases">
        <title>Draft genome sequence of Moraxella porci CCUG 54912T type strain.</title>
        <authorList>
            <person name="Salva-Serra F."/>
            <person name="Engstrom-Jakobsson H."/>
            <person name="Thorell K."/>
            <person name="Jaen-Luchoro D."/>
            <person name="Gonzales-Siles L."/>
            <person name="Karlsson R."/>
            <person name="Yazdan S."/>
            <person name="Boulund F."/>
            <person name="Johnning A."/>
            <person name="Engstrand L."/>
            <person name="Kristiansson E."/>
            <person name="Moore E."/>
        </authorList>
    </citation>
    <scope>NUCLEOTIDE SEQUENCE [LARGE SCALE GENOMIC DNA]</scope>
    <source>
        <strain evidence="17 18">CCUG 54912</strain>
    </source>
</reference>
<keyword evidence="8 15" id="KW-0547">Nucleotide-binding</keyword>
<dbReference type="InterPro" id="IPR023468">
    <property type="entry name" value="Riboflavin_kinase"/>
</dbReference>
<dbReference type="AlphaFoldDB" id="A0A1T0CRM8"/>
<dbReference type="PANTHER" id="PTHR22749">
    <property type="entry name" value="RIBOFLAVIN KINASE/FMN ADENYLYLTRANSFERASE"/>
    <property type="match status" value="1"/>
</dbReference>
<comment type="catalytic activity">
    <reaction evidence="14 15">
        <text>FMN + ATP + H(+) = FAD + diphosphate</text>
        <dbReference type="Rhea" id="RHEA:17237"/>
        <dbReference type="ChEBI" id="CHEBI:15378"/>
        <dbReference type="ChEBI" id="CHEBI:30616"/>
        <dbReference type="ChEBI" id="CHEBI:33019"/>
        <dbReference type="ChEBI" id="CHEBI:57692"/>
        <dbReference type="ChEBI" id="CHEBI:58210"/>
        <dbReference type="EC" id="2.7.7.2"/>
    </reaction>
</comment>
<accession>A0A1T0CRM8</accession>
<dbReference type="GO" id="GO:0009231">
    <property type="term" value="P:riboflavin biosynthetic process"/>
    <property type="evidence" value="ECO:0007669"/>
    <property type="project" value="InterPro"/>
</dbReference>
<gene>
    <name evidence="17" type="ORF">B0681_05775</name>
</gene>
<evidence type="ECO:0000256" key="5">
    <source>
        <dbReference type="ARBA" id="ARBA00022643"/>
    </source>
</evidence>
<evidence type="ECO:0000256" key="3">
    <source>
        <dbReference type="ARBA" id="ARBA00005201"/>
    </source>
</evidence>
<dbReference type="UniPathway" id="UPA00276">
    <property type="reaction ID" value="UER00406"/>
</dbReference>